<reference evidence="1 2" key="1">
    <citation type="journal article" date="2011" name="J. Bacteriol.">
        <title>Genome Sequence of Duck Pathogen Mycoplasma anatis Strain 1340.</title>
        <authorList>
            <person name="Guo Z."/>
            <person name="Chen P."/>
            <person name="Ren P."/>
            <person name="Kuang S."/>
            <person name="Zhou Z."/>
            <person name="Li Z."/>
            <person name="Liu M."/>
            <person name="Shi D."/>
            <person name="Xiao Y."/>
            <person name="Wang X."/>
            <person name="Zhou R."/>
            <person name="Jin H."/>
            <person name="Bi D."/>
        </authorList>
    </citation>
    <scope>NUCLEOTIDE SEQUENCE [LARGE SCALE GENOMIC DNA]</scope>
    <source>
        <strain evidence="1 2">1340</strain>
    </source>
</reference>
<keyword evidence="2" id="KW-1185">Reference proteome</keyword>
<dbReference type="Proteomes" id="UP000005055">
    <property type="component" value="Unassembled WGS sequence"/>
</dbReference>
<dbReference type="AlphaFoldDB" id="F9QD88"/>
<comment type="caution">
    <text evidence="1">The sequence shown here is derived from an EMBL/GenBank/DDBJ whole genome shotgun (WGS) entry which is preliminary data.</text>
</comment>
<evidence type="ECO:0000313" key="1">
    <source>
        <dbReference type="EMBL" id="EGS29346.1"/>
    </source>
</evidence>
<dbReference type="GeneID" id="65653859"/>
<evidence type="ECO:0000313" key="2">
    <source>
        <dbReference type="Proteomes" id="UP000005055"/>
    </source>
</evidence>
<organism evidence="1 2">
    <name type="scientific">Mycoplasmopsis anatis 1340</name>
    <dbReference type="NCBI Taxonomy" id="1034808"/>
    <lineage>
        <taxon>Bacteria</taxon>
        <taxon>Bacillati</taxon>
        <taxon>Mycoplasmatota</taxon>
        <taxon>Mycoplasmoidales</taxon>
        <taxon>Metamycoplasmataceae</taxon>
        <taxon>Mycoplasmopsis</taxon>
    </lineage>
</organism>
<proteinExistence type="predicted"/>
<dbReference type="RefSeq" id="WP_006886457.1">
    <property type="nucleotide sequence ID" value="NZ_AFVJ01000015.1"/>
</dbReference>
<dbReference type="EMBL" id="AFVJ01000015">
    <property type="protein sequence ID" value="EGS29346.1"/>
    <property type="molecule type" value="Genomic_DNA"/>
</dbReference>
<name>F9QD88_9BACT</name>
<dbReference type="STRING" id="1034808.GIG_01970"/>
<sequence>MKKIHKKYLLTSGLILGTLFISIPTVILVSNKLKSNIKVNLLPINIEKDLETTQYDDLVRTKIINYEGDVFIYDKKQVLDQQSLFDFQKIIKYLNNKDYEIVNKIENLLNTTELEYYLLDSSLVSSMSTLYDLGKFNTSEIEKKLDQYWNASEGYFANENNINNYILVNGQIYNFFIENNLEYFYKRYDISSYIQKILNNFDVNNTSFWMAITAIYIAASDISSYSFDKEKIRTWIDMNLNNNITWLRYWTRILPAFYPEKMDQLKSWYSNKSTDEIIEFDPNLFSYYLELMNENISDDLIISHINYWKKSLYTYYTHDAKNTFFSLSISPNSDQFYKSVNKYIKQSVIKLIRSDEIWSSDDFIQIYYYSKILFKYDNNYLNTLWKEIMNKVNEKLKLDNNFTSYLYALKILNIFGNFDDEIYLKRNINNLIEWNLNSFLKLDREMTFDFLINTLLMAKFIYHNQYKKLENLIIENKNKLVLHPIKTWQFLDLLDSIKLLGIENELSDPIINYFNLLKSSIKNTPDNSIDIYLVNLKI</sequence>
<protein>
    <submittedName>
        <fullName evidence="1">Uncharacterized protein</fullName>
    </submittedName>
</protein>
<accession>F9QD88</accession>
<gene>
    <name evidence="1" type="ORF">GIG_01970</name>
</gene>